<dbReference type="EMBL" id="JAIVFQ010000038">
    <property type="protein sequence ID" value="MCC5601834.1"/>
    <property type="molecule type" value="Genomic_DNA"/>
</dbReference>
<name>A0ABS8ID90_9NOSO</name>
<protein>
    <submittedName>
        <fullName evidence="1">Uncharacterized protein</fullName>
    </submittedName>
</protein>
<proteinExistence type="predicted"/>
<gene>
    <name evidence="1" type="ORF">LC586_22155</name>
</gene>
<organism evidence="1 2">
    <name type="scientific">Nostoc favosum CHAB5714</name>
    <dbReference type="NCBI Taxonomy" id="2780399"/>
    <lineage>
        <taxon>Bacteria</taxon>
        <taxon>Bacillati</taxon>
        <taxon>Cyanobacteriota</taxon>
        <taxon>Cyanophyceae</taxon>
        <taxon>Nostocales</taxon>
        <taxon>Nostocaceae</taxon>
        <taxon>Nostoc</taxon>
        <taxon>Nostoc favosum</taxon>
    </lineage>
</organism>
<evidence type="ECO:0000313" key="1">
    <source>
        <dbReference type="EMBL" id="MCC5601834.1"/>
    </source>
</evidence>
<accession>A0ABS8ID90</accession>
<reference evidence="1 2" key="1">
    <citation type="journal article" date="2021" name="Microorganisms">
        <title>Genome Evolution of Filamentous Cyanobacterium Nostoc Species: From Facultative Symbiosis to Free Living.</title>
        <authorList>
            <person name="Huo D."/>
            <person name="Li H."/>
            <person name="Cai F."/>
            <person name="Guo X."/>
            <person name="Qiao Z."/>
            <person name="Wang W."/>
            <person name="Yu G."/>
            <person name="Li R."/>
        </authorList>
    </citation>
    <scope>NUCLEOTIDE SEQUENCE [LARGE SCALE GENOMIC DNA]</scope>
    <source>
        <strain evidence="1 2">CHAB 5714</strain>
    </source>
</reference>
<evidence type="ECO:0000313" key="2">
    <source>
        <dbReference type="Proteomes" id="UP001199525"/>
    </source>
</evidence>
<comment type="caution">
    <text evidence="1">The sequence shown here is derived from an EMBL/GenBank/DDBJ whole genome shotgun (WGS) entry which is preliminary data.</text>
</comment>
<keyword evidence="2" id="KW-1185">Reference proteome</keyword>
<sequence length="79" mass="8834">MMTFIQKSKMISLLKQYKRALAWFISGLVMTALLFLGTSNQQPATAFEQSQATASTVPDVTATYSDFGASHLEPNFYQY</sequence>
<dbReference type="Proteomes" id="UP001199525">
    <property type="component" value="Unassembled WGS sequence"/>
</dbReference>